<dbReference type="EMBL" id="UINC01109769">
    <property type="protein sequence ID" value="SVC76811.1"/>
    <property type="molecule type" value="Genomic_DNA"/>
</dbReference>
<proteinExistence type="predicted"/>
<dbReference type="AlphaFoldDB" id="A0A382PXV7"/>
<organism evidence="1">
    <name type="scientific">marine metagenome</name>
    <dbReference type="NCBI Taxonomy" id="408172"/>
    <lineage>
        <taxon>unclassified sequences</taxon>
        <taxon>metagenomes</taxon>
        <taxon>ecological metagenomes</taxon>
    </lineage>
</organism>
<evidence type="ECO:0008006" key="2">
    <source>
        <dbReference type="Google" id="ProtNLM"/>
    </source>
</evidence>
<evidence type="ECO:0000313" key="1">
    <source>
        <dbReference type="EMBL" id="SVC76811.1"/>
    </source>
</evidence>
<protein>
    <recommendedName>
        <fullName evidence="2">Oligoendopeptidase F</fullName>
    </recommendedName>
</protein>
<accession>A0A382PXV7</accession>
<gene>
    <name evidence="1" type="ORF">METZ01_LOCUS329665</name>
</gene>
<feature type="non-terminal residue" evidence="1">
    <location>
        <position position="92"/>
    </location>
</feature>
<name>A0A382PXV7_9ZZZZ</name>
<sequence length="92" mass="9922">MNWDLTSYFPAFGGAEMRAFKQTLTGDLAALQARAGALDTLATGNADAWEGVLLDGEDLLRRLYHIGSYLGCLTAADTANEAYKKEEASFAQ</sequence>
<reference evidence="1" key="1">
    <citation type="submission" date="2018-05" db="EMBL/GenBank/DDBJ databases">
        <authorList>
            <person name="Lanie J.A."/>
            <person name="Ng W.-L."/>
            <person name="Kazmierczak K.M."/>
            <person name="Andrzejewski T.M."/>
            <person name="Davidsen T.M."/>
            <person name="Wayne K.J."/>
            <person name="Tettelin H."/>
            <person name="Glass J.I."/>
            <person name="Rusch D."/>
            <person name="Podicherti R."/>
            <person name="Tsui H.-C.T."/>
            <person name="Winkler M.E."/>
        </authorList>
    </citation>
    <scope>NUCLEOTIDE SEQUENCE</scope>
</reference>